<comment type="caution">
    <text evidence="4">The sequence shown here is derived from an EMBL/GenBank/DDBJ whole genome shotgun (WGS) entry which is preliminary data.</text>
</comment>
<evidence type="ECO:0000259" key="3">
    <source>
        <dbReference type="PROSITE" id="PS51688"/>
    </source>
</evidence>
<sequence>MIRHLTSINTSKIRALFSMLLVTFALGHGPATLGQSTGVRIGTSPAASPDPSAMLDISATDKGLLIPRLTEVQRQAIASPATGLMVFQTDGSSVGFWYYVSPGGWTSLSPGGDNLGNHTATQNFNLSDKVLVGQTTSAAAVSTTGLRVDSDGKVNIGAKRDAAVYAGLEEHTGAGILSTGTFKYDGNFNTIAGPGARLLWSPERAAFRVGQVYSDQWDGAKVGPHSVGMGLNVLASGSYAIALGQGTRASGDNSFASGFDTEASGIHAIALGYGTRATGNHSFALGTRTEASGHFSTTIGSWVSTDNRQGSVVIGDHNYTEIVTKATANNQMIMRFTGGYKLYTNANATSGVEVSAGGGSWSSVSDSTRKENFRPIDAEQVLLKVAALPITEWNYKSQTANERHIGPMAQDFYAAFRLDGIGRNTTINTVDIDGVNMVAIQALEKRTTEQQKQIELLLLQNAALQAKAEKTDADLQHLQDQLTRLSGKLPAGVQAKK</sequence>
<dbReference type="InterPro" id="IPR008640">
    <property type="entry name" value="Adhesin_Head_dom"/>
</dbReference>
<reference evidence="4 5" key="1">
    <citation type="submission" date="2018-06" db="EMBL/GenBank/DDBJ databases">
        <authorList>
            <person name="Liu Z.-W."/>
        </authorList>
    </citation>
    <scope>NUCLEOTIDE SEQUENCE [LARGE SCALE GENOMIC DNA]</scope>
    <source>
        <strain evidence="4 5">2b14</strain>
    </source>
</reference>
<dbReference type="AlphaFoldDB" id="A0A364RF12"/>
<name>A0A364RF12_9BACT</name>
<feature type="domain" description="Peptidase S74" evidence="3">
    <location>
        <begin position="365"/>
        <end position="457"/>
    </location>
</feature>
<evidence type="ECO:0000256" key="2">
    <source>
        <dbReference type="SAM" id="SignalP"/>
    </source>
</evidence>
<organism evidence="4 5">
    <name type="scientific">Pontibacter arcticus</name>
    <dbReference type="NCBI Taxonomy" id="2080288"/>
    <lineage>
        <taxon>Bacteria</taxon>
        <taxon>Pseudomonadati</taxon>
        <taxon>Bacteroidota</taxon>
        <taxon>Cytophagia</taxon>
        <taxon>Cytophagales</taxon>
        <taxon>Hymenobacteraceae</taxon>
        <taxon>Pontibacter</taxon>
    </lineage>
</organism>
<keyword evidence="1" id="KW-0175">Coiled coil</keyword>
<feature type="coiled-coil region" evidence="1">
    <location>
        <begin position="440"/>
        <end position="488"/>
    </location>
</feature>
<dbReference type="EMBL" id="QMDV01000002">
    <property type="protein sequence ID" value="RAU82862.1"/>
    <property type="molecule type" value="Genomic_DNA"/>
</dbReference>
<dbReference type="PROSITE" id="PS51688">
    <property type="entry name" value="ICA"/>
    <property type="match status" value="1"/>
</dbReference>
<reference evidence="4 5" key="2">
    <citation type="submission" date="2018-07" db="EMBL/GenBank/DDBJ databases">
        <title>Pontibacter sp. 2b14 genomic sequence and assembly.</title>
        <authorList>
            <person name="Du Z.-J."/>
        </authorList>
    </citation>
    <scope>NUCLEOTIDE SEQUENCE [LARGE SCALE GENOMIC DNA]</scope>
    <source>
        <strain evidence="4 5">2b14</strain>
    </source>
</reference>
<dbReference type="Gene3D" id="2.150.10.10">
    <property type="entry name" value="Serralysin-like metalloprotease, C-terminal"/>
    <property type="match status" value="1"/>
</dbReference>
<protein>
    <recommendedName>
        <fullName evidence="3">Peptidase S74 domain-containing protein</fullName>
    </recommendedName>
</protein>
<dbReference type="InterPro" id="IPR011049">
    <property type="entry name" value="Serralysin-like_metalloprot_C"/>
</dbReference>
<feature type="chain" id="PRO_5016933039" description="Peptidase S74 domain-containing protein" evidence="2">
    <location>
        <begin position="28"/>
        <end position="497"/>
    </location>
</feature>
<keyword evidence="5" id="KW-1185">Reference proteome</keyword>
<dbReference type="OrthoDB" id="946948at2"/>
<evidence type="ECO:0000256" key="1">
    <source>
        <dbReference type="SAM" id="Coils"/>
    </source>
</evidence>
<evidence type="ECO:0000313" key="5">
    <source>
        <dbReference type="Proteomes" id="UP000251692"/>
    </source>
</evidence>
<dbReference type="GO" id="GO:0019867">
    <property type="term" value="C:outer membrane"/>
    <property type="evidence" value="ECO:0007669"/>
    <property type="project" value="InterPro"/>
</dbReference>
<gene>
    <name evidence="4" type="ORF">DP923_06305</name>
</gene>
<feature type="signal peptide" evidence="2">
    <location>
        <begin position="1"/>
        <end position="27"/>
    </location>
</feature>
<evidence type="ECO:0000313" key="4">
    <source>
        <dbReference type="EMBL" id="RAU82862.1"/>
    </source>
</evidence>
<proteinExistence type="predicted"/>
<dbReference type="Pfam" id="PF05658">
    <property type="entry name" value="YadA_head"/>
    <property type="match status" value="2"/>
</dbReference>
<dbReference type="CDD" id="cd12820">
    <property type="entry name" value="LbR_YadA-like"/>
    <property type="match status" value="1"/>
</dbReference>
<dbReference type="Proteomes" id="UP000251692">
    <property type="component" value="Unassembled WGS sequence"/>
</dbReference>
<accession>A0A364RF12</accession>
<dbReference type="RefSeq" id="WP_112305011.1">
    <property type="nucleotide sequence ID" value="NZ_QMDV01000002.1"/>
</dbReference>
<keyword evidence="2" id="KW-0732">Signal</keyword>
<dbReference type="Pfam" id="PF13884">
    <property type="entry name" value="Peptidase_S74"/>
    <property type="match status" value="1"/>
</dbReference>
<dbReference type="SUPFAM" id="SSF101967">
    <property type="entry name" value="Adhesin YadA, collagen-binding domain"/>
    <property type="match status" value="1"/>
</dbReference>
<dbReference type="InterPro" id="IPR030392">
    <property type="entry name" value="S74_ICA"/>
</dbReference>